<keyword evidence="1" id="KW-0812">Transmembrane</keyword>
<evidence type="ECO:0008006" key="4">
    <source>
        <dbReference type="Google" id="ProtNLM"/>
    </source>
</evidence>
<accession>A0ABV7RX53</accession>
<gene>
    <name evidence="2" type="ORF">ACFOMP_07025</name>
</gene>
<evidence type="ECO:0000313" key="3">
    <source>
        <dbReference type="Proteomes" id="UP001595596"/>
    </source>
</evidence>
<keyword evidence="1" id="KW-0472">Membrane</keyword>
<reference evidence="3" key="1">
    <citation type="journal article" date="2019" name="Int. J. Syst. Evol. Microbiol.">
        <title>The Global Catalogue of Microorganisms (GCM) 10K type strain sequencing project: providing services to taxonomists for standard genome sequencing and annotation.</title>
        <authorList>
            <consortium name="The Broad Institute Genomics Platform"/>
            <consortium name="The Broad Institute Genome Sequencing Center for Infectious Disease"/>
            <person name="Wu L."/>
            <person name="Ma J."/>
        </authorList>
    </citation>
    <scope>NUCLEOTIDE SEQUENCE [LARGE SCALE GENOMIC DNA]</scope>
    <source>
        <strain evidence="3">VKM B-3226</strain>
    </source>
</reference>
<proteinExistence type="predicted"/>
<evidence type="ECO:0000313" key="2">
    <source>
        <dbReference type="EMBL" id="MFC3569199.1"/>
    </source>
</evidence>
<dbReference type="EMBL" id="JBHRXE010000016">
    <property type="protein sequence ID" value="MFC3569199.1"/>
    <property type="molecule type" value="Genomic_DNA"/>
</dbReference>
<organism evidence="2 3">
    <name type="scientific">Paracoccus simplex</name>
    <dbReference type="NCBI Taxonomy" id="2086346"/>
    <lineage>
        <taxon>Bacteria</taxon>
        <taxon>Pseudomonadati</taxon>
        <taxon>Pseudomonadota</taxon>
        <taxon>Alphaproteobacteria</taxon>
        <taxon>Rhodobacterales</taxon>
        <taxon>Paracoccaceae</taxon>
        <taxon>Paracoccus</taxon>
    </lineage>
</organism>
<protein>
    <recommendedName>
        <fullName evidence="4">Phage holin family protein</fullName>
    </recommendedName>
</protein>
<dbReference type="RefSeq" id="WP_379028901.1">
    <property type="nucleotide sequence ID" value="NZ_JBHRXE010000016.1"/>
</dbReference>
<sequence length="98" mass="10431">MPAITIIAWINFIAAGILALMAFSGNLFLLSPAVAAAISGFLFLAIDKALTLLAEIRDRLPASPVPEQQLPLPPEGTPTRSFAEIEADLARMKSKVQS</sequence>
<keyword evidence="1" id="KW-1133">Transmembrane helix</keyword>
<comment type="caution">
    <text evidence="2">The sequence shown here is derived from an EMBL/GenBank/DDBJ whole genome shotgun (WGS) entry which is preliminary data.</text>
</comment>
<name>A0ABV7RX53_9RHOB</name>
<dbReference type="Proteomes" id="UP001595596">
    <property type="component" value="Unassembled WGS sequence"/>
</dbReference>
<evidence type="ECO:0000256" key="1">
    <source>
        <dbReference type="SAM" id="Phobius"/>
    </source>
</evidence>
<feature type="transmembrane region" description="Helical" evidence="1">
    <location>
        <begin position="7"/>
        <end position="28"/>
    </location>
</feature>
<feature type="transmembrane region" description="Helical" evidence="1">
    <location>
        <begin position="34"/>
        <end position="54"/>
    </location>
</feature>
<keyword evidence="3" id="KW-1185">Reference proteome</keyword>